<name>A0AB33BEQ9_ACIPI</name>
<sequence>MSEFKVAVIEGSNGIDLYRNKDCVAKSRFSYTSEQAKRIGDRQLERYMKMAETLGDDFPIENHISPLCKSKDV</sequence>
<proteinExistence type="predicted"/>
<accession>A0AB33BEQ9</accession>
<reference evidence="1 2" key="1">
    <citation type="submission" date="2016-04" db="EMBL/GenBank/DDBJ databases">
        <title>Complete genome sequencing of OXA-72 bearing Acinetobacter pittii strain IEC338SC.</title>
        <authorList>
            <person name="Brasiliense D.M."/>
            <person name="Lima K.V."/>
            <person name="Souza C.O."/>
            <person name="Dutra L.G."/>
            <person name="Mamizuka E.M."/>
            <person name="Perez-Chaparro P.J."/>
            <person name="McCulloch J.A."/>
        </authorList>
    </citation>
    <scope>NUCLEOTIDE SEQUENCE [LARGE SCALE GENOMIC DNA]</scope>
    <source>
        <strain evidence="1 2">IEC338SC</strain>
    </source>
</reference>
<organism evidence="1 2">
    <name type="scientific">Acinetobacter pittii</name>
    <name type="common">Acinetobacter genomosp. 3</name>
    <dbReference type="NCBI Taxonomy" id="48296"/>
    <lineage>
        <taxon>Bacteria</taxon>
        <taxon>Pseudomonadati</taxon>
        <taxon>Pseudomonadota</taxon>
        <taxon>Gammaproteobacteria</taxon>
        <taxon>Moraxellales</taxon>
        <taxon>Moraxellaceae</taxon>
        <taxon>Acinetobacter</taxon>
        <taxon>Acinetobacter calcoaceticus/baumannii complex</taxon>
    </lineage>
</organism>
<protein>
    <submittedName>
        <fullName evidence="1">Uncharacterized protein</fullName>
    </submittedName>
</protein>
<dbReference type="AlphaFoldDB" id="A0AB33BEQ9"/>
<evidence type="ECO:0000313" key="1">
    <source>
        <dbReference type="EMBL" id="AMX20194.1"/>
    </source>
</evidence>
<dbReference type="RefSeq" id="WP_063099290.1">
    <property type="nucleotide sequence ID" value="NZ_CP015145.1"/>
</dbReference>
<evidence type="ECO:0000313" key="2">
    <source>
        <dbReference type="Proteomes" id="UP000076152"/>
    </source>
</evidence>
<dbReference type="EMBL" id="CP015145">
    <property type="protein sequence ID" value="AMX20194.1"/>
    <property type="molecule type" value="Genomic_DNA"/>
</dbReference>
<dbReference type="Proteomes" id="UP000076152">
    <property type="component" value="Chromosome"/>
</dbReference>
<gene>
    <name evidence="1" type="ORF">IEC338SC_3080</name>
</gene>